<sequence length="85" mass="10011">MAQRHYSGLQKEVLALYRNCIRSAQRVESVELRTKLTDRVRMEFRKNLGIKRGEIDAIGYLLRMGKRKYEKYIQSGSITNITTMK</sequence>
<protein>
    <submittedName>
        <fullName evidence="6">Succinate dehydrogenase assembly factor 1, mitochondrial</fullName>
    </submittedName>
</protein>
<accession>A0A1R1PNY2</accession>
<feature type="domain" description="Complex 1 LYR protein" evidence="5">
    <location>
        <begin position="11"/>
        <end position="69"/>
    </location>
</feature>
<evidence type="ECO:0000256" key="4">
    <source>
        <dbReference type="ARBA" id="ARBA00025715"/>
    </source>
</evidence>
<dbReference type="InterPro" id="IPR008011">
    <property type="entry name" value="Complex1_LYR_dom"/>
</dbReference>
<dbReference type="OrthoDB" id="273010at2759"/>
<dbReference type="CDD" id="cd20268">
    <property type="entry name" value="Complex1_LYR_SDHAF1_LYRM8"/>
    <property type="match status" value="1"/>
</dbReference>
<dbReference type="Pfam" id="PF05347">
    <property type="entry name" value="Complex1_LYR"/>
    <property type="match status" value="1"/>
</dbReference>
<dbReference type="EMBL" id="LSSK01000616">
    <property type="protein sequence ID" value="OMH82668.1"/>
    <property type="molecule type" value="Genomic_DNA"/>
</dbReference>
<comment type="subcellular location">
    <subcellularLocation>
        <location evidence="1">Mitochondrion matrix</location>
    </subcellularLocation>
</comment>
<evidence type="ECO:0000256" key="3">
    <source>
        <dbReference type="ARBA" id="ARBA00023186"/>
    </source>
</evidence>
<gene>
    <name evidence="6" type="ORF">AX774_g3846</name>
</gene>
<evidence type="ECO:0000313" key="7">
    <source>
        <dbReference type="Proteomes" id="UP000188320"/>
    </source>
</evidence>
<evidence type="ECO:0000259" key="5">
    <source>
        <dbReference type="Pfam" id="PF05347"/>
    </source>
</evidence>
<evidence type="ECO:0000256" key="1">
    <source>
        <dbReference type="ARBA" id="ARBA00004305"/>
    </source>
</evidence>
<organism evidence="6 7">
    <name type="scientific">Zancudomyces culisetae</name>
    <name type="common">Gut fungus</name>
    <name type="synonym">Smittium culisetae</name>
    <dbReference type="NCBI Taxonomy" id="1213189"/>
    <lineage>
        <taxon>Eukaryota</taxon>
        <taxon>Fungi</taxon>
        <taxon>Fungi incertae sedis</taxon>
        <taxon>Zoopagomycota</taxon>
        <taxon>Kickxellomycotina</taxon>
        <taxon>Harpellomycetes</taxon>
        <taxon>Harpellales</taxon>
        <taxon>Legeriomycetaceae</taxon>
        <taxon>Zancudomyces</taxon>
    </lineage>
</organism>
<proteinExistence type="inferred from homology"/>
<dbReference type="Proteomes" id="UP000188320">
    <property type="component" value="Unassembled WGS sequence"/>
</dbReference>
<dbReference type="AlphaFoldDB" id="A0A1R1PNY2"/>
<evidence type="ECO:0000313" key="6">
    <source>
        <dbReference type="EMBL" id="OMH82668.1"/>
    </source>
</evidence>
<comment type="caution">
    <text evidence="6">The sequence shown here is derived from an EMBL/GenBank/DDBJ whole genome shotgun (WGS) entry which is preliminary data.</text>
</comment>
<dbReference type="PANTHER" id="PTHR13675:SF1">
    <property type="entry name" value="SUCCINATE DEHYDROGENASE ASSEMBLY FACTOR 1, MITOCHONDRIAL"/>
    <property type="match status" value="1"/>
</dbReference>
<name>A0A1R1PNY2_ZANCU</name>
<dbReference type="InterPro" id="IPR045295">
    <property type="entry name" value="Complex1_LYR_SDHAF1_LYRM8"/>
</dbReference>
<keyword evidence="3" id="KW-0143">Chaperone</keyword>
<keyword evidence="2" id="KW-0496">Mitochondrion</keyword>
<dbReference type="GO" id="GO:0034553">
    <property type="term" value="P:mitochondrial respiratory chain complex II assembly"/>
    <property type="evidence" value="ECO:0007669"/>
    <property type="project" value="InterPro"/>
</dbReference>
<evidence type="ECO:0000256" key="2">
    <source>
        <dbReference type="ARBA" id="ARBA00023128"/>
    </source>
</evidence>
<dbReference type="GO" id="GO:0005759">
    <property type="term" value="C:mitochondrial matrix"/>
    <property type="evidence" value="ECO:0007669"/>
    <property type="project" value="UniProtKB-SubCell"/>
</dbReference>
<comment type="similarity">
    <text evidence="4">Belongs to the complex I LYR family. SDHAF1 subfamily.</text>
</comment>
<keyword evidence="7" id="KW-1185">Reference proteome</keyword>
<dbReference type="PANTHER" id="PTHR13675">
    <property type="entry name" value="LYR MOTIF-CONTAINING PROTEIN 2"/>
    <property type="match status" value="1"/>
</dbReference>
<reference evidence="7" key="1">
    <citation type="submission" date="2017-01" db="EMBL/GenBank/DDBJ databases">
        <authorList>
            <person name="Wang Y."/>
            <person name="White M."/>
            <person name="Kvist S."/>
            <person name="Moncalvo J.-M."/>
        </authorList>
    </citation>
    <scope>NUCLEOTIDE SEQUENCE [LARGE SCALE GENOMIC DNA]</scope>
    <source>
        <strain evidence="7">COL-18-3</strain>
    </source>
</reference>